<proteinExistence type="predicted"/>
<sequence>MERQAGFNNYPNKLPRPSSSDLVIHPRNGSNPVATTPAASSLNTVINNNNITNKNNNNNNSIGQQKAPQPPPCVIREQDQYMPIANVIRIMRRILPPHAKISDDAKETVQECVSEYISFITGEANERCHREQRKTITAEDVIWAMGKLGFDNYVEPLTLFLSRYRESETDRTSTHKEPILRHGMMDYGPMGLSGPYGPVFNMGPQQGFFDPMIGGYFRDGSGSGSGSGSTGGSSSQANLPAFDPFSQFK</sequence>
<dbReference type="EMBL" id="CM047738">
    <property type="protein sequence ID" value="KAJ0046085.1"/>
    <property type="molecule type" value="Genomic_DNA"/>
</dbReference>
<evidence type="ECO:0000313" key="1">
    <source>
        <dbReference type="EMBL" id="KAJ0046085.1"/>
    </source>
</evidence>
<name>A0ACC0Z6T4_9ROSI</name>
<reference evidence="2" key="1">
    <citation type="journal article" date="2023" name="G3 (Bethesda)">
        <title>Genome assembly and association tests identify interacting loci associated with vigor, precocity, and sex in interspecific pistachio rootstocks.</title>
        <authorList>
            <person name="Palmer W."/>
            <person name="Jacygrad E."/>
            <person name="Sagayaradj S."/>
            <person name="Cavanaugh K."/>
            <person name="Han R."/>
            <person name="Bertier L."/>
            <person name="Beede B."/>
            <person name="Kafkas S."/>
            <person name="Golino D."/>
            <person name="Preece J."/>
            <person name="Michelmore R."/>
        </authorList>
    </citation>
    <scope>NUCLEOTIDE SEQUENCE [LARGE SCALE GENOMIC DNA]</scope>
</reference>
<gene>
    <name evidence="1" type="ORF">Pint_03848</name>
</gene>
<organism evidence="1 2">
    <name type="scientific">Pistacia integerrima</name>
    <dbReference type="NCBI Taxonomy" id="434235"/>
    <lineage>
        <taxon>Eukaryota</taxon>
        <taxon>Viridiplantae</taxon>
        <taxon>Streptophyta</taxon>
        <taxon>Embryophyta</taxon>
        <taxon>Tracheophyta</taxon>
        <taxon>Spermatophyta</taxon>
        <taxon>Magnoliopsida</taxon>
        <taxon>eudicotyledons</taxon>
        <taxon>Gunneridae</taxon>
        <taxon>Pentapetalae</taxon>
        <taxon>rosids</taxon>
        <taxon>malvids</taxon>
        <taxon>Sapindales</taxon>
        <taxon>Anacardiaceae</taxon>
        <taxon>Pistacia</taxon>
    </lineage>
</organism>
<dbReference type="Proteomes" id="UP001163603">
    <property type="component" value="Chromosome 3"/>
</dbReference>
<accession>A0ACC0Z6T4</accession>
<comment type="caution">
    <text evidence="1">The sequence shown here is derived from an EMBL/GenBank/DDBJ whole genome shotgun (WGS) entry which is preliminary data.</text>
</comment>
<evidence type="ECO:0000313" key="2">
    <source>
        <dbReference type="Proteomes" id="UP001163603"/>
    </source>
</evidence>
<keyword evidence="2" id="KW-1185">Reference proteome</keyword>
<protein>
    <submittedName>
        <fullName evidence="1">Uncharacterized protein</fullName>
    </submittedName>
</protein>